<dbReference type="Gene3D" id="2.160.20.10">
    <property type="entry name" value="Single-stranded right-handed beta-helix, Pectin lyase-like"/>
    <property type="match status" value="2"/>
</dbReference>
<dbReference type="RefSeq" id="WP_413280240.1">
    <property type="nucleotide sequence ID" value="NZ_JBHFNT010000228.1"/>
</dbReference>
<dbReference type="InterPro" id="IPR008638">
    <property type="entry name" value="FhaB/CdiA-like_TPS"/>
</dbReference>
<feature type="domain" description="Filamentous haemagglutinin FhaB/tRNA nuclease CdiA-like TPS" evidence="1">
    <location>
        <begin position="1"/>
        <end position="195"/>
    </location>
</feature>
<organism evidence="2 3">
    <name type="scientific">Floridaenema evergladense BLCC-F167</name>
    <dbReference type="NCBI Taxonomy" id="3153639"/>
    <lineage>
        <taxon>Bacteria</taxon>
        <taxon>Bacillati</taxon>
        <taxon>Cyanobacteriota</taxon>
        <taxon>Cyanophyceae</taxon>
        <taxon>Oscillatoriophycideae</taxon>
        <taxon>Aerosakkonematales</taxon>
        <taxon>Aerosakkonemataceae</taxon>
        <taxon>Floridanema</taxon>
        <taxon>Floridanema evergladense</taxon>
    </lineage>
</organism>
<proteinExistence type="predicted"/>
<dbReference type="InterPro" id="IPR012334">
    <property type="entry name" value="Pectin_lyas_fold"/>
</dbReference>
<dbReference type="EMBL" id="JBHFNT010000228">
    <property type="protein sequence ID" value="MFB2837902.1"/>
    <property type="molecule type" value="Genomic_DNA"/>
</dbReference>
<evidence type="ECO:0000313" key="3">
    <source>
        <dbReference type="Proteomes" id="UP001576780"/>
    </source>
</evidence>
<feature type="non-terminal residue" evidence="2">
    <location>
        <position position="1"/>
    </location>
</feature>
<comment type="caution">
    <text evidence="2">The sequence shown here is derived from an EMBL/GenBank/DDBJ whole genome shotgun (WGS) entry which is preliminary data.</text>
</comment>
<name>A0ABV4WSR4_9CYAN</name>
<evidence type="ECO:0000313" key="2">
    <source>
        <dbReference type="EMBL" id="MFB2837902.1"/>
    </source>
</evidence>
<reference evidence="2 3" key="1">
    <citation type="submission" date="2024-09" db="EMBL/GenBank/DDBJ databases">
        <title>Floridaenema gen nov. (Aerosakkonemataceae, Aerosakkonematales ord. nov., Cyanobacteria) from benthic tropical and subtropical fresh waters, with the description of four new species.</title>
        <authorList>
            <person name="Moretto J.A."/>
            <person name="Berthold D.E."/>
            <person name="Lefler F.W."/>
            <person name="Huang I.-S."/>
            <person name="Laughinghouse H. IV."/>
        </authorList>
    </citation>
    <scope>NUCLEOTIDE SEQUENCE [LARGE SCALE GENOMIC DNA]</scope>
    <source>
        <strain evidence="2 3">BLCC-F167</strain>
    </source>
</reference>
<dbReference type="Proteomes" id="UP001576780">
    <property type="component" value="Unassembled WGS sequence"/>
</dbReference>
<sequence>GGKISNIDGLIRANGTANLFFINPNGIIFGQNARLNIGGSFLGSTANSIVFNDEFNFSAINPKVTPLLTVNVPIGLQFGDGIGEIRAVGTGNGFTTKNPLATPIERNINNTSGLQVKAGNTLALIGSNVNLEGSTLTAEGGRIELGGVEKGLVSLNFTTSGFTVNYEQVRSFRDINLSQQAAVDASGQGSGSIQIVGRQVSLTNGSMALIQNQGAQPSGEIRVNAFESLKLIGTSLDGTVRSGLLTETLASGNGGNIIVSTNLLSVIDGAQIFAKSISSGTGGNVNVNAAQTTEVRGFSIVNPGAFSWVGTIAISSGNAGNVTTSTGKLIITDGATVSAPTVGSGNGGNVTLNVSELVEVIGSIPNISQPSSVGSATSNTGDVGDVTVNTSRVVLRDGGIITTSTLAQGSAGNLTVNATDSIEVTGRAVGGGLPSRIESSAPIEAEEFRRRFGLPDAPSGNSGSVTINTPRLTIADGARVSVANEGTGIAGNLNINANSIVLLDSKGGITAATASGEGGNINLSTNFLQLRNASQISTQAGGTGNGGNITINTNNIALLENSQINANAFEGAGGNIRINTQGLFNSA</sequence>
<dbReference type="Pfam" id="PF05860">
    <property type="entry name" value="TPS"/>
    <property type="match status" value="1"/>
</dbReference>
<dbReference type="SUPFAM" id="SSF51126">
    <property type="entry name" value="Pectin lyase-like"/>
    <property type="match status" value="3"/>
</dbReference>
<gene>
    <name evidence="2" type="ORF">ACE1CA_25660</name>
</gene>
<feature type="non-terminal residue" evidence="2">
    <location>
        <position position="587"/>
    </location>
</feature>
<dbReference type="InterPro" id="IPR011050">
    <property type="entry name" value="Pectin_lyase_fold/virulence"/>
</dbReference>
<keyword evidence="3" id="KW-1185">Reference proteome</keyword>
<dbReference type="NCBIfam" id="TIGR01901">
    <property type="entry name" value="adhes_NPXG"/>
    <property type="match status" value="1"/>
</dbReference>
<protein>
    <submittedName>
        <fullName evidence="2">Filamentous hemagglutinin N-terminal domain-containing protein</fullName>
    </submittedName>
</protein>
<accession>A0ABV4WSR4</accession>
<evidence type="ECO:0000259" key="1">
    <source>
        <dbReference type="Pfam" id="PF05860"/>
    </source>
</evidence>